<dbReference type="AlphaFoldDB" id="A0A9D7IE66"/>
<proteinExistence type="predicted"/>
<evidence type="ECO:0000313" key="2">
    <source>
        <dbReference type="Proteomes" id="UP000886602"/>
    </source>
</evidence>
<sequence>MRYVYTPEGAEPQSWEYDASRLLSPEAEAIERHTGWTFEEWQAQLGRGSMLAHHGLLFVLLKRSRPTLKWDEVVFSYAEVDFELDEDETREAIAALEAEPELSEREQAALDLLRGTLDEAPKASDEALELSDENAISGS</sequence>
<name>A0A9D7IE66_9RHOO</name>
<evidence type="ECO:0000313" key="1">
    <source>
        <dbReference type="EMBL" id="MBK7424850.1"/>
    </source>
</evidence>
<reference evidence="1" key="1">
    <citation type="submission" date="2020-10" db="EMBL/GenBank/DDBJ databases">
        <title>Connecting structure to function with the recovery of over 1000 high-quality activated sludge metagenome-assembled genomes encoding full-length rRNA genes using long-read sequencing.</title>
        <authorList>
            <person name="Singleton C.M."/>
            <person name="Petriglieri F."/>
            <person name="Kristensen J.M."/>
            <person name="Kirkegaard R.H."/>
            <person name="Michaelsen T.Y."/>
            <person name="Andersen M.H."/>
            <person name="Karst S.M."/>
            <person name="Dueholm M.S."/>
            <person name="Nielsen P.H."/>
            <person name="Albertsen M."/>
        </authorList>
    </citation>
    <scope>NUCLEOTIDE SEQUENCE</scope>
    <source>
        <strain evidence="1">EsbW_18-Q3-R4-48_MAXAC.044</strain>
    </source>
</reference>
<accession>A0A9D7IE66</accession>
<gene>
    <name evidence="1" type="ORF">IPJ48_18210</name>
</gene>
<comment type="caution">
    <text evidence="1">The sequence shown here is derived from an EMBL/GenBank/DDBJ whole genome shotgun (WGS) entry which is preliminary data.</text>
</comment>
<organism evidence="1 2">
    <name type="scientific">Candidatus Propionivibrio dominans</name>
    <dbReference type="NCBI Taxonomy" id="2954373"/>
    <lineage>
        <taxon>Bacteria</taxon>
        <taxon>Pseudomonadati</taxon>
        <taxon>Pseudomonadota</taxon>
        <taxon>Betaproteobacteria</taxon>
        <taxon>Rhodocyclales</taxon>
        <taxon>Rhodocyclaceae</taxon>
        <taxon>Propionivibrio</taxon>
    </lineage>
</organism>
<dbReference type="Proteomes" id="UP000886602">
    <property type="component" value="Unassembled WGS sequence"/>
</dbReference>
<protein>
    <submittedName>
        <fullName evidence="1">Uncharacterized protein</fullName>
    </submittedName>
</protein>
<dbReference type="EMBL" id="JADJNC010000056">
    <property type="protein sequence ID" value="MBK7424850.1"/>
    <property type="molecule type" value="Genomic_DNA"/>
</dbReference>